<evidence type="ECO:0000256" key="5">
    <source>
        <dbReference type="ARBA" id="ARBA00022692"/>
    </source>
</evidence>
<keyword evidence="7" id="KW-0677">Repeat</keyword>
<dbReference type="PANTHER" id="PTHR48056">
    <property type="entry name" value="LRR RECEPTOR-LIKE SERINE/THREONINE-PROTEIN KINASE-RELATED"/>
    <property type="match status" value="1"/>
</dbReference>
<dbReference type="InterPro" id="IPR011009">
    <property type="entry name" value="Kinase-like_dom_sf"/>
</dbReference>
<feature type="signal peptide" evidence="16">
    <location>
        <begin position="1"/>
        <end position="30"/>
    </location>
</feature>
<evidence type="ECO:0000256" key="15">
    <source>
        <dbReference type="SAM" id="Phobius"/>
    </source>
</evidence>
<dbReference type="FunFam" id="3.80.10.10:FF:001670">
    <property type="entry name" value="Putative leucine-rich repeat receptor-like protein kinase family protein"/>
    <property type="match status" value="1"/>
</dbReference>
<sequence>MTKNTPSTSRIHLHILTFLLLSLPFHGSTQRSDPDQEQSILLSLKQHWSNPSSLSHWTPSSDHCSWPEIACTDGSVTRIAIINGSITETIPPSICDLKNLSYIDLQWNFIPGFFPTVLYNCPKLEYLDLSQNYLVGTIPDDINRLSPRLQYLNLAANNFTGDIPASVGSLPSLVSLQLVANLFNGSFPPEIGNLSNLEELVLSYNAFAPQAIPSSFTKLKKLRNLWMTEANLIGEIPDDIGNMSALESLDLSVNDLRGNIPDGLFLLKNLTFLYLYKNRLSGPIPQRVEALKLQVLDLSNNSLNGKIPDDFGNLTSLTGLALFFNQLSGEVPVSIGRLPQLVDIGLYSNNLSGELPPDLGRYSMLKRFQVSTNQFVGGLPKYLCANKVLLGVIAFENKLTGELPDSLGDCNSLQIVRVHDNQLSGKIPDGLWTSINLTTLMLSNNLFAGELPGNVGSQLSLLELMNNQFSGPIPAGISSWEGLKVFRASNNSLSGVIPQELTALPLLSTVLLDGNQLYGPLPSTIISWKSLTALNLSRNQLSGEIPASLGLLPDLLYLDLSGNQFSGQIPTEFDHLQPTSLNLSSNRLSGRVPSKFENGAFDRSFLNNPGLCSNIRSLGISPCRAERRKSDKLSSKFIAAVSSIAAIAFLVAFLYTIHVCRSYRKRKHISESTWKLTSFQRLNFTETNILSGLIANNLIGSGGSGEVYRVPVNHSGEYVAVKRIWENMRLDHKSEKEFLAEVEILGRIRHSNIVKLLCCISSESSKLLVYEYMENRSLDRWLHGKKRPYSITSSVHHVVLDWPKRLQIAIGAAHGLCYMHHHCSSPIIHRDVKSSNILLDSEFNAKIADFGLARMLIKNGEPNTMSVVAGSFGYMAPEYAQTRRVNEKIDVYSFGVILLELITGRKAHSGDESSSLAEWVWRHVKEGKPIVDALDEDINEPHYLDEINTVLKLGLICTSTFPSSRPAMKDVLQILLRCSQRLQTGEKTKRNEYDVTPLLQNSKPDRTLENDDSVFTSI</sequence>
<dbReference type="Gene3D" id="3.80.10.10">
    <property type="entry name" value="Ribonuclease Inhibitor"/>
    <property type="match status" value="3"/>
</dbReference>
<dbReference type="SUPFAM" id="SSF56112">
    <property type="entry name" value="Protein kinase-like (PK-like)"/>
    <property type="match status" value="1"/>
</dbReference>
<dbReference type="InterPro" id="IPR003591">
    <property type="entry name" value="Leu-rich_rpt_typical-subtyp"/>
</dbReference>
<keyword evidence="8 14" id="KW-0547">Nucleotide-binding</keyword>
<name>A0A6I9T3G9_SESIN</name>
<dbReference type="PROSITE" id="PS00107">
    <property type="entry name" value="PROTEIN_KINASE_ATP"/>
    <property type="match status" value="1"/>
</dbReference>
<dbReference type="FunFam" id="1.10.510.10:FF:000714">
    <property type="entry name" value="Kinase family with leucine-rich repeat domain-containing protein"/>
    <property type="match status" value="1"/>
</dbReference>
<dbReference type="PROSITE" id="PS50011">
    <property type="entry name" value="PROTEIN_KINASE_DOM"/>
    <property type="match status" value="1"/>
</dbReference>
<dbReference type="OrthoDB" id="676979at2759"/>
<proteinExistence type="inferred from homology"/>
<dbReference type="SMART" id="SM00220">
    <property type="entry name" value="S_TKc"/>
    <property type="match status" value="1"/>
</dbReference>
<keyword evidence="12 15" id="KW-0472">Membrane</keyword>
<feature type="transmembrane region" description="Helical" evidence="15">
    <location>
        <begin position="637"/>
        <end position="657"/>
    </location>
</feature>
<evidence type="ECO:0000256" key="1">
    <source>
        <dbReference type="ARBA" id="ARBA00004167"/>
    </source>
</evidence>
<evidence type="ECO:0000256" key="4">
    <source>
        <dbReference type="ARBA" id="ARBA00022679"/>
    </source>
</evidence>
<evidence type="ECO:0000256" key="14">
    <source>
        <dbReference type="PROSITE-ProRule" id="PRU10141"/>
    </source>
</evidence>
<keyword evidence="5 15" id="KW-0812">Transmembrane</keyword>
<evidence type="ECO:0000256" key="10">
    <source>
        <dbReference type="ARBA" id="ARBA00022840"/>
    </source>
</evidence>
<evidence type="ECO:0000256" key="12">
    <source>
        <dbReference type="ARBA" id="ARBA00023136"/>
    </source>
</evidence>
<dbReference type="SUPFAM" id="SSF52047">
    <property type="entry name" value="RNI-like"/>
    <property type="match status" value="1"/>
</dbReference>
<keyword evidence="3" id="KW-0433">Leucine-rich repeat</keyword>
<evidence type="ECO:0000256" key="16">
    <source>
        <dbReference type="SAM" id="SignalP"/>
    </source>
</evidence>
<dbReference type="GeneID" id="105162038"/>
<keyword evidence="18" id="KW-1185">Reference proteome</keyword>
<dbReference type="GO" id="GO:0033612">
    <property type="term" value="F:receptor serine/threonine kinase binding"/>
    <property type="evidence" value="ECO:0007669"/>
    <property type="project" value="TreeGrafter"/>
</dbReference>
<dbReference type="AlphaFoldDB" id="A0A6I9T3G9"/>
<evidence type="ECO:0000256" key="13">
    <source>
        <dbReference type="ARBA" id="ARBA00023180"/>
    </source>
</evidence>
<feature type="domain" description="Protein kinase" evidence="17">
    <location>
        <begin position="693"/>
        <end position="982"/>
    </location>
</feature>
<dbReference type="Proteomes" id="UP000504604">
    <property type="component" value="Linkage group LG5"/>
</dbReference>
<dbReference type="GO" id="GO:0051707">
    <property type="term" value="P:response to other organism"/>
    <property type="evidence" value="ECO:0007669"/>
    <property type="project" value="UniProtKB-ARBA"/>
</dbReference>
<evidence type="ECO:0000256" key="11">
    <source>
        <dbReference type="ARBA" id="ARBA00022989"/>
    </source>
</evidence>
<evidence type="ECO:0000256" key="8">
    <source>
        <dbReference type="ARBA" id="ARBA00022741"/>
    </source>
</evidence>
<feature type="chain" id="PRO_5026694656" evidence="16">
    <location>
        <begin position="31"/>
        <end position="1018"/>
    </location>
</feature>
<dbReference type="Gene3D" id="3.30.200.20">
    <property type="entry name" value="Phosphorylase Kinase, domain 1"/>
    <property type="match status" value="1"/>
</dbReference>
<dbReference type="PROSITE" id="PS00108">
    <property type="entry name" value="PROTEIN_KINASE_ST"/>
    <property type="match status" value="1"/>
</dbReference>
<evidence type="ECO:0000256" key="7">
    <source>
        <dbReference type="ARBA" id="ARBA00022737"/>
    </source>
</evidence>
<keyword evidence="9" id="KW-0418">Kinase</keyword>
<evidence type="ECO:0000256" key="2">
    <source>
        <dbReference type="ARBA" id="ARBA00008684"/>
    </source>
</evidence>
<keyword evidence="10 14" id="KW-0067">ATP-binding</keyword>
<dbReference type="CDD" id="cd14066">
    <property type="entry name" value="STKc_IRAK"/>
    <property type="match status" value="1"/>
</dbReference>
<comment type="similarity">
    <text evidence="2">Belongs to the protein kinase superfamily. Ser/Thr protein kinase family.</text>
</comment>
<reference evidence="19" key="1">
    <citation type="submission" date="2025-08" db="UniProtKB">
        <authorList>
            <consortium name="RefSeq"/>
        </authorList>
    </citation>
    <scope>IDENTIFICATION</scope>
</reference>
<dbReference type="InterPro" id="IPR000719">
    <property type="entry name" value="Prot_kinase_dom"/>
</dbReference>
<dbReference type="InterPro" id="IPR032675">
    <property type="entry name" value="LRR_dom_sf"/>
</dbReference>
<dbReference type="FunFam" id="3.80.10.10:FF:000824">
    <property type="entry name" value="Receptor-like protein kinase HSL1 isoform A"/>
    <property type="match status" value="1"/>
</dbReference>
<keyword evidence="6 16" id="KW-0732">Signal</keyword>
<dbReference type="FunFam" id="3.80.10.10:FF:000233">
    <property type="entry name" value="Leucine-rich repeat receptor-like protein kinase TDR"/>
    <property type="match status" value="1"/>
</dbReference>
<keyword evidence="11 15" id="KW-1133">Transmembrane helix</keyword>
<dbReference type="FunFam" id="3.30.200.20:FF:000512">
    <property type="entry name" value="Receptor-like protein kinase HSL1"/>
    <property type="match status" value="1"/>
</dbReference>
<dbReference type="SUPFAM" id="SSF52058">
    <property type="entry name" value="L domain-like"/>
    <property type="match status" value="1"/>
</dbReference>
<evidence type="ECO:0000256" key="9">
    <source>
        <dbReference type="ARBA" id="ARBA00022777"/>
    </source>
</evidence>
<dbReference type="InterPro" id="IPR008271">
    <property type="entry name" value="Ser/Thr_kinase_AS"/>
</dbReference>
<dbReference type="InterPro" id="IPR050647">
    <property type="entry name" value="Plant_LRR-RLKs"/>
</dbReference>
<gene>
    <name evidence="19" type="primary">LOC105162038</name>
</gene>
<dbReference type="GO" id="GO:0006952">
    <property type="term" value="P:defense response"/>
    <property type="evidence" value="ECO:0007669"/>
    <property type="project" value="UniProtKB-ARBA"/>
</dbReference>
<dbReference type="RefSeq" id="XP_011078243.1">
    <property type="nucleotide sequence ID" value="XM_011079941.2"/>
</dbReference>
<dbReference type="GO" id="GO:0009791">
    <property type="term" value="P:post-embryonic development"/>
    <property type="evidence" value="ECO:0007669"/>
    <property type="project" value="UniProtKB-ARBA"/>
</dbReference>
<dbReference type="InParanoid" id="A0A6I9T3G9"/>
<dbReference type="GO" id="GO:0016020">
    <property type="term" value="C:membrane"/>
    <property type="evidence" value="ECO:0007669"/>
    <property type="project" value="UniProtKB-SubCell"/>
</dbReference>
<comment type="subcellular location">
    <subcellularLocation>
        <location evidence="1">Membrane</location>
        <topology evidence="1">Single-pass membrane protein</topology>
    </subcellularLocation>
</comment>
<keyword evidence="13" id="KW-0325">Glycoprotein</keyword>
<dbReference type="PROSITE" id="PS51450">
    <property type="entry name" value="LRR"/>
    <property type="match status" value="1"/>
</dbReference>
<evidence type="ECO:0000256" key="6">
    <source>
        <dbReference type="ARBA" id="ARBA00022729"/>
    </source>
</evidence>
<dbReference type="InterPro" id="IPR017441">
    <property type="entry name" value="Protein_kinase_ATP_BS"/>
</dbReference>
<evidence type="ECO:0000259" key="17">
    <source>
        <dbReference type="PROSITE" id="PS50011"/>
    </source>
</evidence>
<dbReference type="Pfam" id="PF00560">
    <property type="entry name" value="LRR_1"/>
    <property type="match status" value="6"/>
</dbReference>
<accession>A0A6I9T3G9</accession>
<dbReference type="Gramene" id="SIN_1013437.t">
    <property type="protein sequence ID" value="SIN_1013437.t"/>
    <property type="gene ID" value="SIN_1013437"/>
</dbReference>
<dbReference type="Pfam" id="PF08263">
    <property type="entry name" value="LRRNT_2"/>
    <property type="match status" value="1"/>
</dbReference>
<dbReference type="InterPro" id="IPR001611">
    <property type="entry name" value="Leu-rich_rpt"/>
</dbReference>
<evidence type="ECO:0000256" key="3">
    <source>
        <dbReference type="ARBA" id="ARBA00022614"/>
    </source>
</evidence>
<dbReference type="Pfam" id="PF00069">
    <property type="entry name" value="Pkinase"/>
    <property type="match status" value="1"/>
</dbReference>
<dbReference type="Gene3D" id="1.10.510.10">
    <property type="entry name" value="Transferase(Phosphotransferase) domain 1"/>
    <property type="match status" value="1"/>
</dbReference>
<dbReference type="PANTHER" id="PTHR48056:SF29">
    <property type="entry name" value="RECEPTOR-LIKE PROTEIN KINASE HSL1"/>
    <property type="match status" value="1"/>
</dbReference>
<feature type="binding site" evidence="14">
    <location>
        <position position="722"/>
    </location>
    <ligand>
        <name>ATP</name>
        <dbReference type="ChEBI" id="CHEBI:30616"/>
    </ligand>
</feature>
<evidence type="ECO:0000313" key="19">
    <source>
        <dbReference type="RefSeq" id="XP_011078243.1"/>
    </source>
</evidence>
<dbReference type="InterPro" id="IPR013210">
    <property type="entry name" value="LRR_N_plant-typ"/>
</dbReference>
<keyword evidence="4" id="KW-0808">Transferase</keyword>
<organism evidence="18 19">
    <name type="scientific">Sesamum indicum</name>
    <name type="common">Oriental sesame</name>
    <name type="synonym">Sesamum orientale</name>
    <dbReference type="NCBI Taxonomy" id="4182"/>
    <lineage>
        <taxon>Eukaryota</taxon>
        <taxon>Viridiplantae</taxon>
        <taxon>Streptophyta</taxon>
        <taxon>Embryophyta</taxon>
        <taxon>Tracheophyta</taxon>
        <taxon>Spermatophyta</taxon>
        <taxon>Magnoliopsida</taxon>
        <taxon>eudicotyledons</taxon>
        <taxon>Gunneridae</taxon>
        <taxon>Pentapetalae</taxon>
        <taxon>asterids</taxon>
        <taxon>lamiids</taxon>
        <taxon>Lamiales</taxon>
        <taxon>Pedaliaceae</taxon>
        <taxon>Sesamum</taxon>
    </lineage>
</organism>
<protein>
    <submittedName>
        <fullName evidence="19">Receptor-like protein kinase HSL1</fullName>
    </submittedName>
</protein>
<evidence type="ECO:0000313" key="18">
    <source>
        <dbReference type="Proteomes" id="UP000504604"/>
    </source>
</evidence>
<dbReference type="GO" id="GO:0004672">
    <property type="term" value="F:protein kinase activity"/>
    <property type="evidence" value="ECO:0007669"/>
    <property type="project" value="InterPro"/>
</dbReference>
<dbReference type="KEGG" id="sind:105162038"/>
<dbReference type="GO" id="GO:0005524">
    <property type="term" value="F:ATP binding"/>
    <property type="evidence" value="ECO:0007669"/>
    <property type="project" value="UniProtKB-UniRule"/>
</dbReference>
<dbReference type="SMART" id="SM00369">
    <property type="entry name" value="LRR_TYP"/>
    <property type="match status" value="6"/>
</dbReference>